<feature type="domain" description="Tail specific protease" evidence="1">
    <location>
        <begin position="192"/>
        <end position="410"/>
    </location>
</feature>
<dbReference type="STRING" id="563176.SAMN04488090_1182"/>
<dbReference type="Pfam" id="PF18294">
    <property type="entry name" value="Pept_S41_N"/>
    <property type="match status" value="1"/>
</dbReference>
<dbReference type="Gene3D" id="3.30.750.170">
    <property type="match status" value="1"/>
</dbReference>
<keyword evidence="3" id="KW-1185">Reference proteome</keyword>
<dbReference type="GO" id="GO:0008236">
    <property type="term" value="F:serine-type peptidase activity"/>
    <property type="evidence" value="ECO:0007669"/>
    <property type="project" value="InterPro"/>
</dbReference>
<dbReference type="Proteomes" id="UP000198901">
    <property type="component" value="Unassembled WGS sequence"/>
</dbReference>
<dbReference type="Gene3D" id="2.30.42.10">
    <property type="match status" value="1"/>
</dbReference>
<dbReference type="Pfam" id="PF03572">
    <property type="entry name" value="Peptidase_S41"/>
    <property type="match status" value="1"/>
</dbReference>
<dbReference type="RefSeq" id="WP_143011033.1">
    <property type="nucleotide sequence ID" value="NZ_FNGS01000002.1"/>
</dbReference>
<dbReference type="GO" id="GO:0030288">
    <property type="term" value="C:outer membrane-bounded periplasmic space"/>
    <property type="evidence" value="ECO:0007669"/>
    <property type="project" value="TreeGrafter"/>
</dbReference>
<protein>
    <submittedName>
        <fullName evidence="2">C-terminal processing protease CtpA/Prc, contains a PDZ domain</fullName>
    </submittedName>
</protein>
<dbReference type="GO" id="GO:0004175">
    <property type="term" value="F:endopeptidase activity"/>
    <property type="evidence" value="ECO:0007669"/>
    <property type="project" value="TreeGrafter"/>
</dbReference>
<keyword evidence="2" id="KW-0645">Protease</keyword>
<dbReference type="PROSITE" id="PS51257">
    <property type="entry name" value="PROKAR_LIPOPROTEIN"/>
    <property type="match status" value="1"/>
</dbReference>
<dbReference type="SMART" id="SM00245">
    <property type="entry name" value="TSPc"/>
    <property type="match status" value="1"/>
</dbReference>
<organism evidence="2 3">
    <name type="scientific">Siphonobacter aquaeclarae</name>
    <dbReference type="NCBI Taxonomy" id="563176"/>
    <lineage>
        <taxon>Bacteria</taxon>
        <taxon>Pseudomonadati</taxon>
        <taxon>Bacteroidota</taxon>
        <taxon>Cytophagia</taxon>
        <taxon>Cytophagales</taxon>
        <taxon>Cytophagaceae</taxon>
        <taxon>Siphonobacter</taxon>
    </lineage>
</organism>
<dbReference type="OrthoDB" id="7168509at2"/>
<evidence type="ECO:0000313" key="2">
    <source>
        <dbReference type="EMBL" id="SDL54824.1"/>
    </source>
</evidence>
<dbReference type="InterPro" id="IPR041489">
    <property type="entry name" value="PDZ_6"/>
</dbReference>
<dbReference type="InterPro" id="IPR036034">
    <property type="entry name" value="PDZ_sf"/>
</dbReference>
<dbReference type="CDD" id="cd07561">
    <property type="entry name" value="Peptidase_S41_CPP_like"/>
    <property type="match status" value="1"/>
</dbReference>
<dbReference type="InterPro" id="IPR005151">
    <property type="entry name" value="Tail-specific_protease"/>
</dbReference>
<proteinExistence type="predicted"/>
<dbReference type="SUPFAM" id="SSF50156">
    <property type="entry name" value="PDZ domain-like"/>
    <property type="match status" value="1"/>
</dbReference>
<accession>A0A1G9KZ43</accession>
<evidence type="ECO:0000313" key="3">
    <source>
        <dbReference type="Proteomes" id="UP000198901"/>
    </source>
</evidence>
<keyword evidence="2" id="KW-0378">Hydrolase</keyword>
<dbReference type="GO" id="GO:0007165">
    <property type="term" value="P:signal transduction"/>
    <property type="evidence" value="ECO:0007669"/>
    <property type="project" value="TreeGrafter"/>
</dbReference>
<dbReference type="InterPro" id="IPR029045">
    <property type="entry name" value="ClpP/crotonase-like_dom_sf"/>
</dbReference>
<name>A0A1G9KZ43_9BACT</name>
<dbReference type="InterPro" id="IPR041613">
    <property type="entry name" value="Pept_S41_N"/>
</dbReference>
<gene>
    <name evidence="2" type="ORF">SAMN04488090_1182</name>
</gene>
<dbReference type="PANTHER" id="PTHR32060">
    <property type="entry name" value="TAIL-SPECIFIC PROTEASE"/>
    <property type="match status" value="1"/>
</dbReference>
<dbReference type="SUPFAM" id="SSF52096">
    <property type="entry name" value="ClpP/crotonase"/>
    <property type="match status" value="1"/>
</dbReference>
<reference evidence="2 3" key="1">
    <citation type="submission" date="2016-10" db="EMBL/GenBank/DDBJ databases">
        <authorList>
            <person name="de Groot N.N."/>
        </authorList>
    </citation>
    <scope>NUCLEOTIDE SEQUENCE [LARGE SCALE GENOMIC DNA]</scope>
    <source>
        <strain evidence="2 3">DSM 21668</strain>
    </source>
</reference>
<dbReference type="Pfam" id="PF17820">
    <property type="entry name" value="PDZ_6"/>
    <property type="match status" value="1"/>
</dbReference>
<dbReference type="GO" id="GO:0006508">
    <property type="term" value="P:proteolysis"/>
    <property type="evidence" value="ECO:0007669"/>
    <property type="project" value="UniProtKB-KW"/>
</dbReference>
<sequence length="481" mass="52527">MRTFFSLLIVAGLWWSVSSCKKDSEVTPPQTNQNPTINQWIYEQMSSYYLWEDKMPKQAATNTSLNPEDYFSSLLYTYSATTNPQGDRFSFLSDDATALEGELNGESVTTGMQFRLFYRDNGNTSIAGQVLYVLKGSPADLAGFKRGDLFTRVNGQALTASNYSSLLFGTATAFTFTLGTVTGNSIDDSSVTRSVTAKSFQEDPVFLDSVYTVNSKKIGYLVYNQFISSPNSNNTSGEYDNHLRTIFGKFKSAGVSQLILDLRYNPGGSGTTAINLASLIVKYTGTKQVFYKEEYNSALNQYIQSRYGTDSFNSYFAQEGNNIGNQLSKVTILTSGWTASASELIINGLKPYMTVNLIGETTYGKNVGSTTLTDDTGKIKYALQPIIVKVYNSVGQSDYTAGFLPNIVVSEPLMLQALGSTAEPMLKTALLGAVMGGRAEAGPSTVGSSLERKGIFGKLIMTEKNTLLKTFSKEKTAKNIN</sequence>
<dbReference type="PANTHER" id="PTHR32060:SF30">
    <property type="entry name" value="CARBOXY-TERMINAL PROCESSING PROTEASE CTPA"/>
    <property type="match status" value="1"/>
</dbReference>
<dbReference type="Gene3D" id="3.90.226.10">
    <property type="entry name" value="2-enoyl-CoA Hydratase, Chain A, domain 1"/>
    <property type="match status" value="1"/>
</dbReference>
<dbReference type="AlphaFoldDB" id="A0A1G9KZ43"/>
<evidence type="ECO:0000259" key="1">
    <source>
        <dbReference type="SMART" id="SM00245"/>
    </source>
</evidence>
<dbReference type="EMBL" id="FNGS01000002">
    <property type="protein sequence ID" value="SDL54824.1"/>
    <property type="molecule type" value="Genomic_DNA"/>
</dbReference>